<protein>
    <recommendedName>
        <fullName evidence="10">PX domain-containing protein</fullName>
    </recommendedName>
</protein>
<dbReference type="InterPro" id="IPR027267">
    <property type="entry name" value="AH/BAR_dom_sf"/>
</dbReference>
<dbReference type="GO" id="GO:0042147">
    <property type="term" value="P:retrograde transport, endosome to Golgi"/>
    <property type="evidence" value="ECO:0007669"/>
    <property type="project" value="InterPro"/>
</dbReference>
<dbReference type="Gene3D" id="1.20.1270.60">
    <property type="entry name" value="Arfaptin homology (AH) domain/BAR domain"/>
    <property type="match status" value="1"/>
</dbReference>
<keyword evidence="12" id="KW-1185">Reference proteome</keyword>
<keyword evidence="7" id="KW-0446">Lipid-binding</keyword>
<evidence type="ECO:0000256" key="1">
    <source>
        <dbReference type="ARBA" id="ARBA00004481"/>
    </source>
</evidence>
<sequence length="547" mass="63867">MLEGNKDTPSETVGTTTNNHDTDSMASVITNKEFAFPSRVREIMESQGAGHMIEITEARKSNDLHTHQIQGYVVYFIKFGPIAVKRRYSEFETLRTCLIKEFPTMIIPPIPEKQSLRSNIAITTSNSLGLAASSLSGNGSDHHTIEGESNDGLVKKHNETDPMTNLIEYRKRMLAAFLNRCLKNERISKCKFFLHFLDPEINFLDYVNNKDNAFLYKTSIYQLSPLKPLENLENQLYITMPVPSLSDSHLFKELSEEEQFQKFMSFETKFLKYELVLNNISKINKRLIRHFNELSIELSELGSNFNQLSLIQNSNYIEHIGKLFEQHTILLSNLTNFVNVGFLDKLIELKHFSVTAKELMEFNRKKIIQYKMIEKDLYHTRSRYKRYEAEEIRIRKIDMKTENALTKNTLKGDSPDTEEYFEPPITDEELQTALFSKTSKKTVYGKIPGVGKLNSMILKYVNDPNPDETRRTKFYNLKLRLFQLERQYQLSQSDLVQINERVMTELESFHRWFKNELVAVCVVYNTFLRDYFAKSKEPWCEIQNEGK</sequence>
<evidence type="ECO:0000256" key="9">
    <source>
        <dbReference type="SAM" id="MobiDB-lite"/>
    </source>
</evidence>
<dbReference type="GO" id="GO:0015031">
    <property type="term" value="P:protein transport"/>
    <property type="evidence" value="ECO:0007669"/>
    <property type="project" value="UniProtKB-KW"/>
</dbReference>
<evidence type="ECO:0000259" key="10">
    <source>
        <dbReference type="PROSITE" id="PS50195"/>
    </source>
</evidence>
<dbReference type="STRING" id="763406.A0A1E3NGP7"/>
<keyword evidence="4" id="KW-0967">Endosome</keyword>
<dbReference type="GO" id="GO:0035091">
    <property type="term" value="F:phosphatidylinositol binding"/>
    <property type="evidence" value="ECO:0007669"/>
    <property type="project" value="InterPro"/>
</dbReference>
<evidence type="ECO:0000256" key="2">
    <source>
        <dbReference type="ARBA" id="ARBA00010883"/>
    </source>
</evidence>
<dbReference type="Pfam" id="PF00787">
    <property type="entry name" value="PX"/>
    <property type="match status" value="1"/>
</dbReference>
<evidence type="ECO:0000256" key="4">
    <source>
        <dbReference type="ARBA" id="ARBA00022753"/>
    </source>
</evidence>
<dbReference type="PANTHER" id="PTHR46979:SF2">
    <property type="entry name" value="SORTING NEXIN-41"/>
    <property type="match status" value="1"/>
</dbReference>
<keyword evidence="5" id="KW-0653">Protein transport</keyword>
<dbReference type="InterPro" id="IPR036871">
    <property type="entry name" value="PX_dom_sf"/>
</dbReference>
<dbReference type="RefSeq" id="XP_019016402.1">
    <property type="nucleotide sequence ID" value="XM_019161735.1"/>
</dbReference>
<dbReference type="EMBL" id="KV454005">
    <property type="protein sequence ID" value="ODQ45289.1"/>
    <property type="molecule type" value="Genomic_DNA"/>
</dbReference>
<dbReference type="PANTHER" id="PTHR46979">
    <property type="entry name" value="SORTING NEXIN-41"/>
    <property type="match status" value="1"/>
</dbReference>
<dbReference type="InterPro" id="IPR001683">
    <property type="entry name" value="PX_dom"/>
</dbReference>
<dbReference type="SMART" id="SM00312">
    <property type="entry name" value="PX"/>
    <property type="match status" value="1"/>
</dbReference>
<name>A0A1E3NGP7_9ASCO</name>
<dbReference type="CDD" id="cd06867">
    <property type="entry name" value="PX_SNX41_42"/>
    <property type="match status" value="1"/>
</dbReference>
<proteinExistence type="inferred from homology"/>
<organism evidence="11 12">
    <name type="scientific">Pichia membranifaciens NRRL Y-2026</name>
    <dbReference type="NCBI Taxonomy" id="763406"/>
    <lineage>
        <taxon>Eukaryota</taxon>
        <taxon>Fungi</taxon>
        <taxon>Dikarya</taxon>
        <taxon>Ascomycota</taxon>
        <taxon>Saccharomycotina</taxon>
        <taxon>Pichiomycetes</taxon>
        <taxon>Pichiales</taxon>
        <taxon>Pichiaceae</taxon>
        <taxon>Pichia</taxon>
    </lineage>
</organism>
<evidence type="ECO:0000256" key="7">
    <source>
        <dbReference type="ARBA" id="ARBA00023121"/>
    </source>
</evidence>
<evidence type="ECO:0000313" key="12">
    <source>
        <dbReference type="Proteomes" id="UP000094455"/>
    </source>
</evidence>
<dbReference type="OrthoDB" id="289314at2759"/>
<feature type="region of interest" description="Disordered" evidence="9">
    <location>
        <begin position="1"/>
        <end position="24"/>
    </location>
</feature>
<dbReference type="GO" id="GO:0010008">
    <property type="term" value="C:endosome membrane"/>
    <property type="evidence" value="ECO:0007669"/>
    <property type="project" value="UniProtKB-SubCell"/>
</dbReference>
<keyword evidence="8" id="KW-0472">Membrane</keyword>
<keyword evidence="3" id="KW-0813">Transport</keyword>
<dbReference type="AlphaFoldDB" id="A0A1E3NGP7"/>
<dbReference type="Proteomes" id="UP000094455">
    <property type="component" value="Unassembled WGS sequence"/>
</dbReference>
<feature type="domain" description="PX" evidence="10">
    <location>
        <begin position="50"/>
        <end position="204"/>
    </location>
</feature>
<dbReference type="Gene3D" id="3.30.1520.10">
    <property type="entry name" value="Phox-like domain"/>
    <property type="match status" value="1"/>
</dbReference>
<reference evidence="11 12" key="1">
    <citation type="journal article" date="2016" name="Proc. Natl. Acad. Sci. U.S.A.">
        <title>Comparative genomics of biotechnologically important yeasts.</title>
        <authorList>
            <person name="Riley R."/>
            <person name="Haridas S."/>
            <person name="Wolfe K.H."/>
            <person name="Lopes M.R."/>
            <person name="Hittinger C.T."/>
            <person name="Goeker M."/>
            <person name="Salamov A.A."/>
            <person name="Wisecaver J.H."/>
            <person name="Long T.M."/>
            <person name="Calvey C.H."/>
            <person name="Aerts A.L."/>
            <person name="Barry K.W."/>
            <person name="Choi C."/>
            <person name="Clum A."/>
            <person name="Coughlan A.Y."/>
            <person name="Deshpande S."/>
            <person name="Douglass A.P."/>
            <person name="Hanson S.J."/>
            <person name="Klenk H.-P."/>
            <person name="LaButti K.M."/>
            <person name="Lapidus A."/>
            <person name="Lindquist E.A."/>
            <person name="Lipzen A.M."/>
            <person name="Meier-Kolthoff J.P."/>
            <person name="Ohm R.A."/>
            <person name="Otillar R.P."/>
            <person name="Pangilinan J.L."/>
            <person name="Peng Y."/>
            <person name="Rokas A."/>
            <person name="Rosa C.A."/>
            <person name="Scheuner C."/>
            <person name="Sibirny A.A."/>
            <person name="Slot J.C."/>
            <person name="Stielow J.B."/>
            <person name="Sun H."/>
            <person name="Kurtzman C.P."/>
            <person name="Blackwell M."/>
            <person name="Grigoriev I.V."/>
            <person name="Jeffries T.W."/>
        </authorList>
    </citation>
    <scope>NUCLEOTIDE SEQUENCE [LARGE SCALE GENOMIC DNA]</scope>
    <source>
        <strain evidence="11 12">NRRL Y-2026</strain>
    </source>
</reference>
<dbReference type="InterPro" id="IPR051079">
    <property type="entry name" value="Sorting_Nexin_Autophagy"/>
</dbReference>
<accession>A0A1E3NGP7</accession>
<evidence type="ECO:0000313" key="11">
    <source>
        <dbReference type="EMBL" id="ODQ45289.1"/>
    </source>
</evidence>
<evidence type="ECO:0000256" key="3">
    <source>
        <dbReference type="ARBA" id="ARBA00022448"/>
    </source>
</evidence>
<dbReference type="SUPFAM" id="SSF64268">
    <property type="entry name" value="PX domain"/>
    <property type="match status" value="1"/>
</dbReference>
<gene>
    <name evidence="11" type="ORF">PICMEDRAFT_17770</name>
</gene>
<evidence type="ECO:0000256" key="6">
    <source>
        <dbReference type="ARBA" id="ARBA00023006"/>
    </source>
</evidence>
<dbReference type="GO" id="GO:0005829">
    <property type="term" value="C:cytosol"/>
    <property type="evidence" value="ECO:0007669"/>
    <property type="project" value="GOC"/>
</dbReference>
<evidence type="ECO:0000256" key="8">
    <source>
        <dbReference type="ARBA" id="ARBA00023136"/>
    </source>
</evidence>
<dbReference type="PROSITE" id="PS50195">
    <property type="entry name" value="PX"/>
    <property type="match status" value="1"/>
</dbReference>
<dbReference type="InterPro" id="IPR044106">
    <property type="entry name" value="PX_Snx41/Atg20"/>
</dbReference>
<evidence type="ECO:0000256" key="5">
    <source>
        <dbReference type="ARBA" id="ARBA00022927"/>
    </source>
</evidence>
<dbReference type="GO" id="GO:0006914">
    <property type="term" value="P:autophagy"/>
    <property type="evidence" value="ECO:0007669"/>
    <property type="project" value="UniProtKB-KW"/>
</dbReference>
<dbReference type="GeneID" id="30178422"/>
<feature type="compositionally biased region" description="Polar residues" evidence="9">
    <location>
        <begin position="10"/>
        <end position="24"/>
    </location>
</feature>
<keyword evidence="6" id="KW-0072">Autophagy</keyword>
<comment type="subcellular location">
    <subcellularLocation>
        <location evidence="1">Endosome membrane</location>
        <topology evidence="1">Peripheral membrane protein</topology>
    </subcellularLocation>
</comment>
<comment type="similarity">
    <text evidence="2">Belongs to the sorting nexin family.</text>
</comment>